<dbReference type="Pfam" id="PF06240">
    <property type="entry name" value="COXG"/>
    <property type="match status" value="1"/>
</dbReference>
<dbReference type="RefSeq" id="WP_263250658.1">
    <property type="nucleotide sequence ID" value="NZ_BAABLT010000033.1"/>
</dbReference>
<dbReference type="InterPro" id="IPR010419">
    <property type="entry name" value="CO_DH_gsu"/>
</dbReference>
<dbReference type="Proteomes" id="UP001597018">
    <property type="component" value="Unassembled WGS sequence"/>
</dbReference>
<name>A0ABW3FL43_9PSEU</name>
<evidence type="ECO:0000313" key="4">
    <source>
        <dbReference type="Proteomes" id="UP001597018"/>
    </source>
</evidence>
<evidence type="ECO:0000256" key="1">
    <source>
        <dbReference type="SAM" id="MobiDB-lite"/>
    </source>
</evidence>
<feature type="region of interest" description="Disordered" evidence="1">
    <location>
        <begin position="79"/>
        <end position="102"/>
    </location>
</feature>
<keyword evidence="2" id="KW-1133">Transmembrane helix</keyword>
<dbReference type="EMBL" id="JBHTIW010000002">
    <property type="protein sequence ID" value="MFD0918865.1"/>
    <property type="molecule type" value="Genomic_DNA"/>
</dbReference>
<evidence type="ECO:0000256" key="2">
    <source>
        <dbReference type="SAM" id="Phobius"/>
    </source>
</evidence>
<keyword evidence="2" id="KW-0472">Membrane</keyword>
<dbReference type="Gene3D" id="3.30.530.20">
    <property type="match status" value="1"/>
</dbReference>
<feature type="compositionally biased region" description="Polar residues" evidence="1">
    <location>
        <begin position="85"/>
        <end position="97"/>
    </location>
</feature>
<dbReference type="CDD" id="cd07823">
    <property type="entry name" value="SRPBCC_5"/>
    <property type="match status" value="1"/>
</dbReference>
<accession>A0ABW3FL43</accession>
<sequence length="280" mass="28373">MQMQHHFTVPAPVDVAWRALLDPERVAPCMPGATLTKAEGNEFAGSVKVKLGPVTLLYKGTGTFKEVDEAGRRVVIDASGKDSRGNGTASASVTATLQPEGESTAVTVDTDLKVTGKPAQLGRGLISEVGGKILNQFATCLAEKLQGGEEAPAASGAAAESGAASAAAEPAAESGAAGSVGNGKPAETAAAAAASGPRTGGKPSWRVTPPQQESGWSSAAEERPAQRADAVVTGGSMPSDEAIDLLGTAGTPVLKRLAPVAVAAAVVFFVLRRLRRRRRA</sequence>
<keyword evidence="2" id="KW-0812">Transmembrane</keyword>
<feature type="transmembrane region" description="Helical" evidence="2">
    <location>
        <begin position="253"/>
        <end position="271"/>
    </location>
</feature>
<reference evidence="4" key="1">
    <citation type="journal article" date="2019" name="Int. J. Syst. Evol. Microbiol.">
        <title>The Global Catalogue of Microorganisms (GCM) 10K type strain sequencing project: providing services to taxonomists for standard genome sequencing and annotation.</title>
        <authorList>
            <consortium name="The Broad Institute Genomics Platform"/>
            <consortium name="The Broad Institute Genome Sequencing Center for Infectious Disease"/>
            <person name="Wu L."/>
            <person name="Ma J."/>
        </authorList>
    </citation>
    <scope>NUCLEOTIDE SEQUENCE [LARGE SCALE GENOMIC DNA]</scope>
    <source>
        <strain evidence="4">CCUG 56401</strain>
    </source>
</reference>
<comment type="caution">
    <text evidence="3">The sequence shown here is derived from an EMBL/GenBank/DDBJ whole genome shotgun (WGS) entry which is preliminary data.</text>
</comment>
<protein>
    <submittedName>
        <fullName evidence="3">SRPBCC family protein</fullName>
    </submittedName>
</protein>
<dbReference type="PANTHER" id="PTHR38588:SF1">
    <property type="entry name" value="BLL0334 PROTEIN"/>
    <property type="match status" value="1"/>
</dbReference>
<dbReference type="InterPro" id="IPR023393">
    <property type="entry name" value="START-like_dom_sf"/>
</dbReference>
<dbReference type="PANTHER" id="PTHR38588">
    <property type="entry name" value="BLL0334 PROTEIN"/>
    <property type="match status" value="1"/>
</dbReference>
<dbReference type="SUPFAM" id="SSF55961">
    <property type="entry name" value="Bet v1-like"/>
    <property type="match status" value="1"/>
</dbReference>
<proteinExistence type="predicted"/>
<gene>
    <name evidence="3" type="ORF">ACFQ16_03830</name>
</gene>
<organism evidence="3 4">
    <name type="scientific">Saccharopolyspora rosea</name>
    <dbReference type="NCBI Taxonomy" id="524884"/>
    <lineage>
        <taxon>Bacteria</taxon>
        <taxon>Bacillati</taxon>
        <taxon>Actinomycetota</taxon>
        <taxon>Actinomycetes</taxon>
        <taxon>Pseudonocardiales</taxon>
        <taxon>Pseudonocardiaceae</taxon>
        <taxon>Saccharopolyspora</taxon>
    </lineage>
</organism>
<keyword evidence="4" id="KW-1185">Reference proteome</keyword>
<evidence type="ECO:0000313" key="3">
    <source>
        <dbReference type="EMBL" id="MFD0918865.1"/>
    </source>
</evidence>
<feature type="compositionally biased region" description="Low complexity" evidence="1">
    <location>
        <begin position="165"/>
        <end position="179"/>
    </location>
</feature>
<feature type="region of interest" description="Disordered" evidence="1">
    <location>
        <begin position="165"/>
        <end position="235"/>
    </location>
</feature>